<protein>
    <submittedName>
        <fullName evidence="1">Uncharacterized protein</fullName>
    </submittedName>
</protein>
<gene>
    <name evidence="1" type="ORF">SASPL_117789</name>
</gene>
<organism evidence="1">
    <name type="scientific">Salvia splendens</name>
    <name type="common">Scarlet sage</name>
    <dbReference type="NCBI Taxonomy" id="180675"/>
    <lineage>
        <taxon>Eukaryota</taxon>
        <taxon>Viridiplantae</taxon>
        <taxon>Streptophyta</taxon>
        <taxon>Embryophyta</taxon>
        <taxon>Tracheophyta</taxon>
        <taxon>Spermatophyta</taxon>
        <taxon>Magnoliopsida</taxon>
        <taxon>eudicotyledons</taxon>
        <taxon>Gunneridae</taxon>
        <taxon>Pentapetalae</taxon>
        <taxon>asterids</taxon>
        <taxon>lamiids</taxon>
        <taxon>Lamiales</taxon>
        <taxon>Lamiaceae</taxon>
        <taxon>Nepetoideae</taxon>
        <taxon>Mentheae</taxon>
        <taxon>Salviinae</taxon>
        <taxon>Salvia</taxon>
        <taxon>Salvia subgen. Calosphace</taxon>
        <taxon>core Calosphace</taxon>
    </lineage>
</organism>
<evidence type="ECO:0000313" key="1">
    <source>
        <dbReference type="EMBL" id="KAG6421239.1"/>
    </source>
</evidence>
<dbReference type="EMBL" id="PNBA02000006">
    <property type="protein sequence ID" value="KAG6421239.1"/>
    <property type="molecule type" value="Genomic_DNA"/>
</dbReference>
<accession>A0A8X8XYK6</accession>
<reference evidence="1" key="2">
    <citation type="submission" date="2020-08" db="EMBL/GenBank/DDBJ databases">
        <title>Plant Genome Project.</title>
        <authorList>
            <person name="Zhang R.-G."/>
        </authorList>
    </citation>
    <scope>NUCLEOTIDE SEQUENCE</scope>
    <source>
        <strain evidence="1">Huo1</strain>
        <tissue evidence="1">Leaf</tissue>
    </source>
</reference>
<reference evidence="1" key="1">
    <citation type="submission" date="2018-01" db="EMBL/GenBank/DDBJ databases">
        <authorList>
            <person name="Mao J.F."/>
        </authorList>
    </citation>
    <scope>NUCLEOTIDE SEQUENCE</scope>
    <source>
        <strain evidence="1">Huo1</strain>
        <tissue evidence="1">Leaf</tissue>
    </source>
</reference>
<comment type="caution">
    <text evidence="1">The sequence shown here is derived from an EMBL/GenBank/DDBJ whole genome shotgun (WGS) entry which is preliminary data.</text>
</comment>
<dbReference type="Proteomes" id="UP000298416">
    <property type="component" value="Unassembled WGS sequence"/>
</dbReference>
<keyword evidence="2" id="KW-1185">Reference proteome</keyword>
<dbReference type="AlphaFoldDB" id="A0A8X8XYK6"/>
<evidence type="ECO:0000313" key="2">
    <source>
        <dbReference type="Proteomes" id="UP000298416"/>
    </source>
</evidence>
<sequence>MCVPEDDTQVVGIQKEEHRIVLTKPKKQRSSHVTAALKSTPLLRSLIHQEGEFDFDELPRLLRLSVDIHKVLKTGGGYFPELSSSVGRFESDDCIIAASSIFTIGQAGRSRVEPC</sequence>
<name>A0A8X8XYK6_SALSN</name>
<proteinExistence type="predicted"/>